<evidence type="ECO:0000313" key="2">
    <source>
        <dbReference type="EMBL" id="OCT94938.1"/>
    </source>
</evidence>
<dbReference type="AlphaFoldDB" id="A0A974HYJ2"/>
<protein>
    <submittedName>
        <fullName evidence="2">Uncharacterized protein</fullName>
    </submittedName>
</protein>
<sequence length="72" mass="8517">MFLISKNCLYSKWSLFLINNLLCFCVSVWTLLFTCSNYTCLYVLVPLTLARECLCRQLYQNACYIEHCFVLL</sequence>
<keyword evidence="1" id="KW-1133">Transmembrane helix</keyword>
<name>A0A974HYJ2_XENLA</name>
<evidence type="ECO:0000256" key="1">
    <source>
        <dbReference type="SAM" id="Phobius"/>
    </source>
</evidence>
<proteinExistence type="predicted"/>
<evidence type="ECO:0000313" key="3">
    <source>
        <dbReference type="Proteomes" id="UP000694892"/>
    </source>
</evidence>
<gene>
    <name evidence="2" type="ORF">XELAEV_18012622mg</name>
</gene>
<reference evidence="3" key="1">
    <citation type="journal article" date="2016" name="Nature">
        <title>Genome evolution in the allotetraploid frog Xenopus laevis.</title>
        <authorList>
            <person name="Session A.M."/>
            <person name="Uno Y."/>
            <person name="Kwon T."/>
            <person name="Chapman J.A."/>
            <person name="Toyoda A."/>
            <person name="Takahashi S."/>
            <person name="Fukui A."/>
            <person name="Hikosaka A."/>
            <person name="Suzuki A."/>
            <person name="Kondo M."/>
            <person name="van Heeringen S.J."/>
            <person name="Quigley I."/>
            <person name="Heinz S."/>
            <person name="Ogino H."/>
            <person name="Ochi H."/>
            <person name="Hellsten U."/>
            <person name="Lyons J.B."/>
            <person name="Simakov O."/>
            <person name="Putnam N."/>
            <person name="Stites J."/>
            <person name="Kuroki Y."/>
            <person name="Tanaka T."/>
            <person name="Michiue T."/>
            <person name="Watanabe M."/>
            <person name="Bogdanovic O."/>
            <person name="Lister R."/>
            <person name="Georgiou G."/>
            <person name="Paranjpe S.S."/>
            <person name="van Kruijsbergen I."/>
            <person name="Shu S."/>
            <person name="Carlson J."/>
            <person name="Kinoshita T."/>
            <person name="Ohta Y."/>
            <person name="Mawaribuchi S."/>
            <person name="Jenkins J."/>
            <person name="Grimwood J."/>
            <person name="Schmutz J."/>
            <person name="Mitros T."/>
            <person name="Mozaffari S.V."/>
            <person name="Suzuki Y."/>
            <person name="Haramoto Y."/>
            <person name="Yamamoto T.S."/>
            <person name="Takagi C."/>
            <person name="Heald R."/>
            <person name="Miller K."/>
            <person name="Haudenschild C."/>
            <person name="Kitzman J."/>
            <person name="Nakayama T."/>
            <person name="Izutsu Y."/>
            <person name="Robert J."/>
            <person name="Fortriede J."/>
            <person name="Burns K."/>
            <person name="Lotay V."/>
            <person name="Karimi K."/>
            <person name="Yasuoka Y."/>
            <person name="Dichmann D.S."/>
            <person name="Flajnik M.F."/>
            <person name="Houston D.W."/>
            <person name="Shendure J."/>
            <person name="DuPasquier L."/>
            <person name="Vize P.D."/>
            <person name="Zorn A.M."/>
            <person name="Ito M."/>
            <person name="Marcotte E.M."/>
            <person name="Wallingford J.B."/>
            <person name="Ito Y."/>
            <person name="Asashima M."/>
            <person name="Ueno N."/>
            <person name="Matsuda Y."/>
            <person name="Veenstra G.J."/>
            <person name="Fujiyama A."/>
            <person name="Harland R.M."/>
            <person name="Taira M."/>
            <person name="Rokhsar D.S."/>
        </authorList>
    </citation>
    <scope>NUCLEOTIDE SEQUENCE [LARGE SCALE GENOMIC DNA]</scope>
    <source>
        <strain evidence="3">J</strain>
    </source>
</reference>
<accession>A0A974HYJ2</accession>
<feature type="transmembrane region" description="Helical" evidence="1">
    <location>
        <begin position="21"/>
        <end position="45"/>
    </location>
</feature>
<keyword evidence="1" id="KW-0812">Transmembrane</keyword>
<dbReference type="EMBL" id="CM004468">
    <property type="protein sequence ID" value="OCT94938.1"/>
    <property type="molecule type" value="Genomic_DNA"/>
</dbReference>
<dbReference type="Proteomes" id="UP000694892">
    <property type="component" value="Chromosome 2L"/>
</dbReference>
<keyword evidence="1" id="KW-0472">Membrane</keyword>
<organism evidence="2 3">
    <name type="scientific">Xenopus laevis</name>
    <name type="common">African clawed frog</name>
    <dbReference type="NCBI Taxonomy" id="8355"/>
    <lineage>
        <taxon>Eukaryota</taxon>
        <taxon>Metazoa</taxon>
        <taxon>Chordata</taxon>
        <taxon>Craniata</taxon>
        <taxon>Vertebrata</taxon>
        <taxon>Euteleostomi</taxon>
        <taxon>Amphibia</taxon>
        <taxon>Batrachia</taxon>
        <taxon>Anura</taxon>
        <taxon>Pipoidea</taxon>
        <taxon>Pipidae</taxon>
        <taxon>Xenopodinae</taxon>
        <taxon>Xenopus</taxon>
        <taxon>Xenopus</taxon>
    </lineage>
</organism>